<dbReference type="OrthoDB" id="5982228at2759"/>
<evidence type="ECO:0000313" key="9">
    <source>
        <dbReference type="Proteomes" id="UP000014760"/>
    </source>
</evidence>
<evidence type="ECO:0000256" key="1">
    <source>
        <dbReference type="ARBA" id="ARBA00004141"/>
    </source>
</evidence>
<dbReference type="PANTHER" id="PTHR11785">
    <property type="entry name" value="AMINO ACID TRANSPORTER"/>
    <property type="match status" value="1"/>
</dbReference>
<evidence type="ECO:0000256" key="2">
    <source>
        <dbReference type="ARBA" id="ARBA00022692"/>
    </source>
</evidence>
<dbReference type="EnsemblMetazoa" id="CapteT195357">
    <property type="protein sequence ID" value="CapteP195357"/>
    <property type="gene ID" value="CapteG195357"/>
</dbReference>
<dbReference type="AlphaFoldDB" id="R7TIQ4"/>
<proteinExistence type="predicted"/>
<dbReference type="OMA" id="SIWVACA"/>
<sequence>MAEEVEVEEIQLPRRLTLTKGVAMLFGGVVGSGIFISPSGVLYYTQSVGLSLIIWVVCGIACMIGNLSYIELALMLKKNGGSYTFIRASFGEAFAFMNVTVNIVFLRPAGLAIMAMTFANYALYLGFDDGCGNPPDYLVKMLAIAAICEYCQDVVWDVTVVCLAGLGCFVNMVNVTWALRLGVLFFVCKLAAVSLIAVGGLVKLFQGHTEYLSTGFENTSSDIGDIALSIYAGMWAYTGWSLAAEILEELENPAKGMWRVSFTSISLVNIVYILCNVSYLTVLSPNELISSPAVAVSWAEKVISDLSWALPVLIATSVLGSILISLFNYSRLVHRVARDGLFVKVFGMIHVDQLTPTPGLLLSAVIPCLFVLPSDVSSLMSFFSFLEWFWHGVNFLIVIYFRIRRPEMPRPYKAPLLAVVGMLLFSVFLVLTPLIMDPIIQNFYAVLGIISSLLIYFPFIYFGLSIPGTGKYRKYKKKKEEMAAQEEIDKWHHGVDWMRRSNQEALTGMDREGPRPPLRASLITWLPGNAAQCAEESIKGRKGDEVIARRPPEVGDNRRKRNHVPDSSNTTARTRKRRDEEKWRRENAGSDWDKSGNFVMTSYERGAI</sequence>
<evidence type="ECO:0008006" key="10">
    <source>
        <dbReference type="Google" id="ProtNLM"/>
    </source>
</evidence>
<reference evidence="7 9" key="2">
    <citation type="journal article" date="2013" name="Nature">
        <title>Insights into bilaterian evolution from three spiralian genomes.</title>
        <authorList>
            <person name="Simakov O."/>
            <person name="Marletaz F."/>
            <person name="Cho S.J."/>
            <person name="Edsinger-Gonzales E."/>
            <person name="Havlak P."/>
            <person name="Hellsten U."/>
            <person name="Kuo D.H."/>
            <person name="Larsson T."/>
            <person name="Lv J."/>
            <person name="Arendt D."/>
            <person name="Savage R."/>
            <person name="Osoegawa K."/>
            <person name="de Jong P."/>
            <person name="Grimwood J."/>
            <person name="Chapman J.A."/>
            <person name="Shapiro H."/>
            <person name="Aerts A."/>
            <person name="Otillar R.P."/>
            <person name="Terry A.Y."/>
            <person name="Boore J.L."/>
            <person name="Grigoriev I.V."/>
            <person name="Lindberg D.R."/>
            <person name="Seaver E.C."/>
            <person name="Weisblat D.A."/>
            <person name="Putnam N.H."/>
            <person name="Rokhsar D.S."/>
        </authorList>
    </citation>
    <scope>NUCLEOTIDE SEQUENCE</scope>
    <source>
        <strain evidence="7 9">I ESC-2004</strain>
    </source>
</reference>
<dbReference type="PANTHER" id="PTHR11785:SF528">
    <property type="entry name" value="AMINO ACID TRANSPORTER PROTEIN JHI-21"/>
    <property type="match status" value="1"/>
</dbReference>
<dbReference type="STRING" id="283909.R7TIQ4"/>
<keyword evidence="4 6" id="KW-0472">Membrane</keyword>
<keyword evidence="2 6" id="KW-0812">Transmembrane</keyword>
<dbReference type="Pfam" id="PF13520">
    <property type="entry name" value="AA_permease_2"/>
    <property type="match status" value="1"/>
</dbReference>
<feature type="transmembrane region" description="Helical" evidence="6">
    <location>
        <begin position="378"/>
        <end position="403"/>
    </location>
</feature>
<feature type="transmembrane region" description="Helical" evidence="6">
    <location>
        <begin position="308"/>
        <end position="329"/>
    </location>
</feature>
<dbReference type="HOGENOM" id="CLU_007946_3_0_1"/>
<evidence type="ECO:0000313" key="7">
    <source>
        <dbReference type="EMBL" id="ELT91421.1"/>
    </source>
</evidence>
<feature type="transmembrane region" description="Helical" evidence="6">
    <location>
        <begin position="442"/>
        <end position="464"/>
    </location>
</feature>
<evidence type="ECO:0000313" key="8">
    <source>
        <dbReference type="EnsemblMetazoa" id="CapteP195357"/>
    </source>
</evidence>
<evidence type="ECO:0000256" key="6">
    <source>
        <dbReference type="SAM" id="Phobius"/>
    </source>
</evidence>
<evidence type="ECO:0000256" key="5">
    <source>
        <dbReference type="SAM" id="MobiDB-lite"/>
    </source>
</evidence>
<feature type="region of interest" description="Disordered" evidence="5">
    <location>
        <begin position="534"/>
        <end position="597"/>
    </location>
</feature>
<dbReference type="EMBL" id="KB310504">
    <property type="protein sequence ID" value="ELT91421.1"/>
    <property type="molecule type" value="Genomic_DNA"/>
</dbReference>
<accession>R7TIQ4</accession>
<feature type="compositionally biased region" description="Basic and acidic residues" evidence="5">
    <location>
        <begin position="536"/>
        <end position="557"/>
    </location>
</feature>
<feature type="transmembrane region" description="Helical" evidence="6">
    <location>
        <begin position="21"/>
        <end position="44"/>
    </location>
</feature>
<feature type="transmembrane region" description="Helical" evidence="6">
    <location>
        <begin position="226"/>
        <end position="247"/>
    </location>
</feature>
<dbReference type="Gene3D" id="1.20.1740.10">
    <property type="entry name" value="Amino acid/polyamine transporter I"/>
    <property type="match status" value="1"/>
</dbReference>
<evidence type="ECO:0000256" key="3">
    <source>
        <dbReference type="ARBA" id="ARBA00022989"/>
    </source>
</evidence>
<dbReference type="InterPro" id="IPR002293">
    <property type="entry name" value="AA/rel_permease1"/>
</dbReference>
<evidence type="ECO:0000256" key="4">
    <source>
        <dbReference type="ARBA" id="ARBA00023136"/>
    </source>
</evidence>
<name>R7TIQ4_CAPTE</name>
<dbReference type="GO" id="GO:0015179">
    <property type="term" value="F:L-amino acid transmembrane transporter activity"/>
    <property type="evidence" value="ECO:0007669"/>
    <property type="project" value="TreeGrafter"/>
</dbReference>
<organism evidence="7">
    <name type="scientific">Capitella teleta</name>
    <name type="common">Polychaete worm</name>
    <dbReference type="NCBI Taxonomy" id="283909"/>
    <lineage>
        <taxon>Eukaryota</taxon>
        <taxon>Metazoa</taxon>
        <taxon>Spiralia</taxon>
        <taxon>Lophotrochozoa</taxon>
        <taxon>Annelida</taxon>
        <taxon>Polychaeta</taxon>
        <taxon>Sedentaria</taxon>
        <taxon>Scolecida</taxon>
        <taxon>Capitellidae</taxon>
        <taxon>Capitella</taxon>
    </lineage>
</organism>
<keyword evidence="3 6" id="KW-1133">Transmembrane helix</keyword>
<feature type="transmembrane region" description="Helical" evidence="6">
    <location>
        <begin position="154"/>
        <end position="174"/>
    </location>
</feature>
<feature type="transmembrane region" description="Helical" evidence="6">
    <location>
        <begin position="341"/>
        <end position="372"/>
    </location>
</feature>
<feature type="transmembrane region" description="Helical" evidence="6">
    <location>
        <begin position="415"/>
        <end position="436"/>
    </location>
</feature>
<dbReference type="InterPro" id="IPR050598">
    <property type="entry name" value="AminoAcid_Transporter"/>
</dbReference>
<dbReference type="Proteomes" id="UP000014760">
    <property type="component" value="Unassembled WGS sequence"/>
</dbReference>
<keyword evidence="9" id="KW-1185">Reference proteome</keyword>
<gene>
    <name evidence="7" type="ORF">CAPTEDRAFT_195357</name>
</gene>
<protein>
    <recommendedName>
        <fullName evidence="10">Amino acid permease/ SLC12A domain-containing protein</fullName>
    </recommendedName>
</protein>
<reference evidence="8" key="3">
    <citation type="submission" date="2015-06" db="UniProtKB">
        <authorList>
            <consortium name="EnsemblMetazoa"/>
        </authorList>
    </citation>
    <scope>IDENTIFICATION</scope>
</reference>
<dbReference type="EMBL" id="AMQN01013802">
    <property type="status" value="NOT_ANNOTATED_CDS"/>
    <property type="molecule type" value="Genomic_DNA"/>
</dbReference>
<feature type="transmembrane region" description="Helical" evidence="6">
    <location>
        <begin position="181"/>
        <end position="206"/>
    </location>
</feature>
<feature type="compositionally biased region" description="Basic and acidic residues" evidence="5">
    <location>
        <begin position="577"/>
        <end position="594"/>
    </location>
</feature>
<feature type="transmembrane region" description="Helical" evidence="6">
    <location>
        <begin position="50"/>
        <end position="72"/>
    </location>
</feature>
<comment type="subcellular location">
    <subcellularLocation>
        <location evidence="1">Membrane</location>
        <topology evidence="1">Multi-pass membrane protein</topology>
    </subcellularLocation>
</comment>
<feature type="transmembrane region" description="Helical" evidence="6">
    <location>
        <begin position="259"/>
        <end position="282"/>
    </location>
</feature>
<dbReference type="GO" id="GO:0016020">
    <property type="term" value="C:membrane"/>
    <property type="evidence" value="ECO:0007669"/>
    <property type="project" value="UniProtKB-SubCell"/>
</dbReference>
<reference evidence="9" key="1">
    <citation type="submission" date="2012-12" db="EMBL/GenBank/DDBJ databases">
        <authorList>
            <person name="Hellsten U."/>
            <person name="Grimwood J."/>
            <person name="Chapman J.A."/>
            <person name="Shapiro H."/>
            <person name="Aerts A."/>
            <person name="Otillar R.P."/>
            <person name="Terry A.Y."/>
            <person name="Boore J.L."/>
            <person name="Simakov O."/>
            <person name="Marletaz F."/>
            <person name="Cho S.-J."/>
            <person name="Edsinger-Gonzales E."/>
            <person name="Havlak P."/>
            <person name="Kuo D.-H."/>
            <person name="Larsson T."/>
            <person name="Lv J."/>
            <person name="Arendt D."/>
            <person name="Savage R."/>
            <person name="Osoegawa K."/>
            <person name="de Jong P."/>
            <person name="Lindberg D.R."/>
            <person name="Seaver E.C."/>
            <person name="Weisblat D.A."/>
            <person name="Putnam N.H."/>
            <person name="Grigoriev I.V."/>
            <person name="Rokhsar D.S."/>
        </authorList>
    </citation>
    <scope>NUCLEOTIDE SEQUENCE</scope>
    <source>
        <strain evidence="9">I ESC-2004</strain>
    </source>
</reference>
<feature type="transmembrane region" description="Helical" evidence="6">
    <location>
        <begin position="93"/>
        <end position="119"/>
    </location>
</feature>